<feature type="chain" id="PRO_5020615541" description="glucuronosyltransferase" evidence="12">
    <location>
        <begin position="20"/>
        <end position="522"/>
    </location>
</feature>
<proteinExistence type="inferred from homology"/>
<protein>
    <recommendedName>
        <fullName evidence="3">glucuronosyltransferase</fullName>
        <ecNumber evidence="3">2.4.1.17</ecNumber>
    </recommendedName>
</protein>
<keyword evidence="14" id="KW-1185">Reference proteome</keyword>
<reference evidence="13 14" key="1">
    <citation type="journal article" date="2015" name="Genome Biol.">
        <title>Comparative genomics of Steinernema reveals deeply conserved gene regulatory networks.</title>
        <authorList>
            <person name="Dillman A.R."/>
            <person name="Macchietto M."/>
            <person name="Porter C.F."/>
            <person name="Rogers A."/>
            <person name="Williams B."/>
            <person name="Antoshechkin I."/>
            <person name="Lee M.M."/>
            <person name="Goodwin Z."/>
            <person name="Lu X."/>
            <person name="Lewis E.E."/>
            <person name="Goodrich-Blair H."/>
            <person name="Stock S.P."/>
            <person name="Adams B.J."/>
            <person name="Sternberg P.W."/>
            <person name="Mortazavi A."/>
        </authorList>
    </citation>
    <scope>NUCLEOTIDE SEQUENCE [LARGE SCALE GENOMIC DNA]</scope>
    <source>
        <strain evidence="13 14">ALL</strain>
    </source>
</reference>
<evidence type="ECO:0000256" key="7">
    <source>
        <dbReference type="ARBA" id="ARBA00022729"/>
    </source>
</evidence>
<sequence>MAYLARLLLFLTLLWNTNGIKILMYSPKFGASHVSFMGRLADILVEEGMDLVNRRASQMNPKITSNGTKLAKTILIEASESAKKFHEGHDHYAAAWMKKHASPLAEKALVDRVTQVHVDQCEYTLSQKDLLKYLKNEKFDLGVSEAFDLCAMGIFDEIGLEKHVLVGSSLIWEAIADLFGAPNLPAVVPGRFNGVSNKMTYIERAVNLLKLVLSKSWGGAMKEKEEAVMEKVLGRKVNIQEKMAQASFMISNSDPLLDFPRPYTERIVNIGGISVPEPKFLNAYWENIVTERKSTVLMSFGSIAKSEHMPEEMKKAILETFKRFPEVTFIWKYEKDEDEVAKGYPNVVTNKWVPQNDLLNHPNLKLFITHAGMNSILETSRRGVPIMTIPLFGDQMRNAEMVKRLGTAQVVNKEVLFNSDLFEATLKESLENSSYITSAIRLSQIMAKRPRNQRQELVNHVKFAAEFGYLPEYRIPQASFMQYYMLDILVPLLVVLLIIAMSSLHLFYKLVLKIVAKKVKTA</sequence>
<dbReference type="Proteomes" id="UP000298663">
    <property type="component" value="Unassembled WGS sequence"/>
</dbReference>
<keyword evidence="7 12" id="KW-0732">Signal</keyword>
<comment type="similarity">
    <text evidence="2">Belongs to the UDP-glycosyltransferase family.</text>
</comment>
<keyword evidence="6 11" id="KW-0812">Transmembrane</keyword>
<gene>
    <name evidence="13" type="ORF">L596_026913</name>
</gene>
<keyword evidence="4" id="KW-0328">Glycosyltransferase</keyword>
<evidence type="ECO:0000256" key="10">
    <source>
        <dbReference type="ARBA" id="ARBA00047475"/>
    </source>
</evidence>
<comment type="catalytic activity">
    <reaction evidence="10">
        <text>glucuronate acceptor + UDP-alpha-D-glucuronate = acceptor beta-D-glucuronoside + UDP + H(+)</text>
        <dbReference type="Rhea" id="RHEA:21032"/>
        <dbReference type="ChEBI" id="CHEBI:15378"/>
        <dbReference type="ChEBI" id="CHEBI:58052"/>
        <dbReference type="ChEBI" id="CHEBI:58223"/>
        <dbReference type="ChEBI" id="CHEBI:132367"/>
        <dbReference type="ChEBI" id="CHEBI:132368"/>
        <dbReference type="EC" id="2.4.1.17"/>
    </reaction>
</comment>
<feature type="transmembrane region" description="Helical" evidence="11">
    <location>
        <begin position="483"/>
        <end position="508"/>
    </location>
</feature>
<evidence type="ECO:0000313" key="14">
    <source>
        <dbReference type="Proteomes" id="UP000298663"/>
    </source>
</evidence>
<keyword evidence="8 11" id="KW-1133">Transmembrane helix</keyword>
<reference evidence="13 14" key="2">
    <citation type="journal article" date="2019" name="G3 (Bethesda)">
        <title>Hybrid Assembly of the Genome of the Entomopathogenic Nematode Steinernema carpocapsae Identifies the X-Chromosome.</title>
        <authorList>
            <person name="Serra L."/>
            <person name="Macchietto M."/>
            <person name="Macias-Munoz A."/>
            <person name="McGill C.J."/>
            <person name="Rodriguez I.M."/>
            <person name="Rodriguez B."/>
            <person name="Murad R."/>
            <person name="Mortazavi A."/>
        </authorList>
    </citation>
    <scope>NUCLEOTIDE SEQUENCE [LARGE SCALE GENOMIC DNA]</scope>
    <source>
        <strain evidence="13 14">ALL</strain>
    </source>
</reference>
<evidence type="ECO:0000256" key="5">
    <source>
        <dbReference type="ARBA" id="ARBA00022679"/>
    </source>
</evidence>
<evidence type="ECO:0000256" key="4">
    <source>
        <dbReference type="ARBA" id="ARBA00022676"/>
    </source>
</evidence>
<comment type="subcellular location">
    <subcellularLocation>
        <location evidence="1">Membrane</location>
        <topology evidence="1">Single-pass membrane protein</topology>
    </subcellularLocation>
</comment>
<dbReference type="InterPro" id="IPR002213">
    <property type="entry name" value="UDP_glucos_trans"/>
</dbReference>
<evidence type="ECO:0000256" key="12">
    <source>
        <dbReference type="SAM" id="SignalP"/>
    </source>
</evidence>
<dbReference type="Pfam" id="PF00201">
    <property type="entry name" value="UDPGT"/>
    <property type="match status" value="1"/>
</dbReference>
<keyword evidence="9 11" id="KW-0472">Membrane</keyword>
<dbReference type="OrthoDB" id="5835829at2759"/>
<dbReference type="GO" id="GO:0015020">
    <property type="term" value="F:glucuronosyltransferase activity"/>
    <property type="evidence" value="ECO:0007669"/>
    <property type="project" value="UniProtKB-EC"/>
</dbReference>
<dbReference type="FunFam" id="3.40.50.2000:FF:000038">
    <property type="entry name" value="UDP-GlucuronosylTransferase"/>
    <property type="match status" value="1"/>
</dbReference>
<evidence type="ECO:0000313" key="13">
    <source>
        <dbReference type="EMBL" id="TKR63029.1"/>
    </source>
</evidence>
<evidence type="ECO:0000256" key="1">
    <source>
        <dbReference type="ARBA" id="ARBA00004167"/>
    </source>
</evidence>
<evidence type="ECO:0000256" key="8">
    <source>
        <dbReference type="ARBA" id="ARBA00022989"/>
    </source>
</evidence>
<keyword evidence="5" id="KW-0808">Transferase</keyword>
<dbReference type="SUPFAM" id="SSF53756">
    <property type="entry name" value="UDP-Glycosyltransferase/glycogen phosphorylase"/>
    <property type="match status" value="1"/>
</dbReference>
<evidence type="ECO:0000256" key="9">
    <source>
        <dbReference type="ARBA" id="ARBA00023136"/>
    </source>
</evidence>
<dbReference type="PANTHER" id="PTHR48043">
    <property type="entry name" value="EG:EG0003.4 PROTEIN-RELATED"/>
    <property type="match status" value="1"/>
</dbReference>
<evidence type="ECO:0000256" key="3">
    <source>
        <dbReference type="ARBA" id="ARBA00012544"/>
    </source>
</evidence>
<comment type="caution">
    <text evidence="13">The sequence shown here is derived from an EMBL/GenBank/DDBJ whole genome shotgun (WGS) entry which is preliminary data.</text>
</comment>
<evidence type="ECO:0000256" key="11">
    <source>
        <dbReference type="SAM" id="Phobius"/>
    </source>
</evidence>
<evidence type="ECO:0000256" key="6">
    <source>
        <dbReference type="ARBA" id="ARBA00022692"/>
    </source>
</evidence>
<dbReference type="InterPro" id="IPR050271">
    <property type="entry name" value="UDP-glycosyltransferase"/>
</dbReference>
<organism evidence="13 14">
    <name type="scientific">Steinernema carpocapsae</name>
    <name type="common">Entomopathogenic nematode</name>
    <dbReference type="NCBI Taxonomy" id="34508"/>
    <lineage>
        <taxon>Eukaryota</taxon>
        <taxon>Metazoa</taxon>
        <taxon>Ecdysozoa</taxon>
        <taxon>Nematoda</taxon>
        <taxon>Chromadorea</taxon>
        <taxon>Rhabditida</taxon>
        <taxon>Tylenchina</taxon>
        <taxon>Panagrolaimomorpha</taxon>
        <taxon>Strongyloidoidea</taxon>
        <taxon>Steinernematidae</taxon>
        <taxon>Steinernema</taxon>
    </lineage>
</organism>
<name>A0A4U5M2R8_STECR</name>
<dbReference type="STRING" id="34508.A0A4U5M2R8"/>
<dbReference type="EC" id="2.4.1.17" evidence="3"/>
<dbReference type="GO" id="GO:0016020">
    <property type="term" value="C:membrane"/>
    <property type="evidence" value="ECO:0007669"/>
    <property type="project" value="UniProtKB-SubCell"/>
</dbReference>
<dbReference type="AlphaFoldDB" id="A0A4U5M2R8"/>
<feature type="signal peptide" evidence="12">
    <location>
        <begin position="1"/>
        <end position="19"/>
    </location>
</feature>
<dbReference type="Gene3D" id="3.40.50.2000">
    <property type="entry name" value="Glycogen Phosphorylase B"/>
    <property type="match status" value="1"/>
</dbReference>
<dbReference type="EMBL" id="AZBU02000010">
    <property type="protein sequence ID" value="TKR63029.1"/>
    <property type="molecule type" value="Genomic_DNA"/>
</dbReference>
<evidence type="ECO:0000256" key="2">
    <source>
        <dbReference type="ARBA" id="ARBA00009995"/>
    </source>
</evidence>
<dbReference type="CDD" id="cd03784">
    <property type="entry name" value="GT1_Gtf-like"/>
    <property type="match status" value="1"/>
</dbReference>
<accession>A0A4U5M2R8</accession>
<dbReference type="PANTHER" id="PTHR48043:SF23">
    <property type="entry name" value="UDP-GLUCURONOSYLTRANSFERASE"/>
    <property type="match status" value="1"/>
</dbReference>